<organism evidence="1 3">
    <name type="scientific">Nitrosomonas communis</name>
    <dbReference type="NCBI Taxonomy" id="44574"/>
    <lineage>
        <taxon>Bacteria</taxon>
        <taxon>Pseudomonadati</taxon>
        <taxon>Pseudomonadota</taxon>
        <taxon>Betaproteobacteria</taxon>
        <taxon>Nitrosomonadales</taxon>
        <taxon>Nitrosomonadaceae</taxon>
        <taxon>Nitrosomonas</taxon>
    </lineage>
</organism>
<dbReference type="Proteomes" id="UP000324176">
    <property type="component" value="Unassembled WGS sequence"/>
</dbReference>
<dbReference type="EMBL" id="VNHT01000027">
    <property type="protein sequence ID" value="TYP87052.1"/>
    <property type="molecule type" value="Genomic_DNA"/>
</dbReference>
<reference evidence="2 4" key="3">
    <citation type="submission" date="2019-07" db="EMBL/GenBank/DDBJ databases">
        <title>Active sludge and wastewater microbial communities from Klosterneuburg, Austria.</title>
        <authorList>
            <person name="Wagner M."/>
        </authorList>
    </citation>
    <scope>NUCLEOTIDE SEQUENCE [LARGE SCALE GENOMIC DNA]</scope>
    <source>
        <strain evidence="2 4">Nm2</strain>
    </source>
</reference>
<proteinExistence type="predicted"/>
<name>A0A0F7KFJ0_9PROT</name>
<dbReference type="RefSeq" id="WP_046849992.1">
    <property type="nucleotide sequence ID" value="NZ_CP011451.1"/>
</dbReference>
<dbReference type="Pfam" id="PF12276">
    <property type="entry name" value="DUF3617"/>
    <property type="match status" value="1"/>
</dbReference>
<dbReference type="Proteomes" id="UP000034156">
    <property type="component" value="Chromosome"/>
</dbReference>
<dbReference type="PATRIC" id="fig|44574.3.peg.2200"/>
<evidence type="ECO:0000313" key="2">
    <source>
        <dbReference type="EMBL" id="TYP87052.1"/>
    </source>
</evidence>
<dbReference type="InterPro" id="IPR022061">
    <property type="entry name" value="DUF3617"/>
</dbReference>
<protein>
    <submittedName>
        <fullName evidence="2">Uncharacterized protein DUF3617</fullName>
    </submittedName>
</protein>
<evidence type="ECO:0000313" key="4">
    <source>
        <dbReference type="Proteomes" id="UP000324176"/>
    </source>
</evidence>
<accession>A0A0F7KFJ0</accession>
<dbReference type="OrthoDB" id="8536404at2"/>
<dbReference type="EMBL" id="CP011451">
    <property type="protein sequence ID" value="AKH37923.1"/>
    <property type="molecule type" value="Genomic_DNA"/>
</dbReference>
<keyword evidence="3" id="KW-1185">Reference proteome</keyword>
<evidence type="ECO:0000313" key="3">
    <source>
        <dbReference type="Proteomes" id="UP000034156"/>
    </source>
</evidence>
<reference evidence="1 3" key="2">
    <citation type="journal article" date="2016" name="Genome Announc.">
        <title>Genome Sequence of Nitrosomonas communis Strain Nm2, a Mesophilic Ammonia-Oxidizing Bacterium Isolated from Mediterranean Soil.</title>
        <authorList>
            <person name="Kozlowski J.A."/>
            <person name="Kits K.D."/>
            <person name="Stein L.Y."/>
        </authorList>
    </citation>
    <scope>NUCLEOTIDE SEQUENCE [LARGE SCALE GENOMIC DNA]</scope>
    <source>
        <strain evidence="1 3">Nm2</strain>
    </source>
</reference>
<gene>
    <name evidence="1" type="ORF">AAW31_09000</name>
    <name evidence="2" type="ORF">BCL69_102721</name>
</gene>
<dbReference type="KEGG" id="nco:AAW31_09000"/>
<sequence>MHKIVLFILLSGVLSTSSWAENIIRPGLWEVTTKSDLLALVPHIPSEQMQQLTNLARQYGLEIPQIRNGAATSNVCITPEMAKQEVPTYLYENQSGCTVTNASRTGNRYQMELMCDNSQFKGNGYAEGMFITPESFSGRTEFDSVVRGAPLYAKADTQGRWIGERCEVVKPLP</sequence>
<evidence type="ECO:0000313" key="1">
    <source>
        <dbReference type="EMBL" id="AKH37923.1"/>
    </source>
</evidence>
<reference evidence="3" key="1">
    <citation type="submission" date="2015-05" db="EMBL/GenBank/DDBJ databases">
        <title>Draft genome of Nitrosomonas communis strain Nm2.</title>
        <authorList>
            <person name="Kozlowski J.A."/>
            <person name="Kits K.D."/>
            <person name="Stein L.Y."/>
        </authorList>
    </citation>
    <scope>NUCLEOTIDE SEQUENCE [LARGE SCALE GENOMIC DNA]</scope>
    <source>
        <strain evidence="3">Nm2</strain>
    </source>
</reference>
<dbReference type="AlphaFoldDB" id="A0A0F7KFJ0"/>